<evidence type="ECO:0000313" key="5">
    <source>
        <dbReference type="Proteomes" id="UP000014174"/>
    </source>
</evidence>
<organism evidence="4 5">
    <name type="scientific">Arcticibacter svalbardensis MN12-7</name>
    <dbReference type="NCBI Taxonomy" id="1150600"/>
    <lineage>
        <taxon>Bacteria</taxon>
        <taxon>Pseudomonadati</taxon>
        <taxon>Bacteroidota</taxon>
        <taxon>Sphingobacteriia</taxon>
        <taxon>Sphingobacteriales</taxon>
        <taxon>Sphingobacteriaceae</taxon>
        <taxon>Arcticibacter</taxon>
    </lineage>
</organism>
<dbReference type="PANTHER" id="PTHR20857:SF15">
    <property type="entry name" value="THIAMINE-PHOSPHATE SYNTHASE"/>
    <property type="match status" value="1"/>
</dbReference>
<dbReference type="PANTHER" id="PTHR20857">
    <property type="entry name" value="THIAMINE-PHOSPHATE PYROPHOSPHORYLASE"/>
    <property type="match status" value="1"/>
</dbReference>
<reference evidence="4 5" key="1">
    <citation type="journal article" date="2013" name="Genome Announc.">
        <title>Draft Genome Sequence of Arcticibacter svalbardensis Strain MN12-7T, a Member of the Family Sphingobacteriaceae Isolated from an Arctic Soil Sample.</title>
        <authorList>
            <person name="Shivaji S."/>
            <person name="Ara S."/>
            <person name="Prasad S."/>
            <person name="Manasa B.P."/>
            <person name="Begum Z."/>
            <person name="Singh A."/>
            <person name="Kumar Pinnaka A."/>
        </authorList>
    </citation>
    <scope>NUCLEOTIDE SEQUENCE [LARGE SCALE GENOMIC DNA]</scope>
    <source>
        <strain evidence="4 5">MN12-7</strain>
    </source>
</reference>
<protein>
    <submittedName>
        <fullName evidence="4">Thiamin-phosphate pyrophosphorylase</fullName>
        <ecNumber evidence="4">2.5.1.3</ecNumber>
    </submittedName>
</protein>
<dbReference type="OrthoDB" id="194683at2"/>
<dbReference type="GO" id="GO:0009228">
    <property type="term" value="P:thiamine biosynthetic process"/>
    <property type="evidence" value="ECO:0007669"/>
    <property type="project" value="UniProtKB-KW"/>
</dbReference>
<accession>R9GQT6</accession>
<dbReference type="SUPFAM" id="SSF51391">
    <property type="entry name" value="Thiamin phosphate synthase"/>
    <property type="match status" value="1"/>
</dbReference>
<dbReference type="AlphaFoldDB" id="R9GQT6"/>
<keyword evidence="2" id="KW-0784">Thiamine biosynthesis</keyword>
<keyword evidence="4" id="KW-0808">Transferase</keyword>
<dbReference type="GO" id="GO:0004789">
    <property type="term" value="F:thiamine-phosphate diphosphorylase activity"/>
    <property type="evidence" value="ECO:0007669"/>
    <property type="project" value="UniProtKB-EC"/>
</dbReference>
<dbReference type="InterPro" id="IPR022998">
    <property type="entry name" value="ThiamineP_synth_TenI"/>
</dbReference>
<sequence>MKLIVISNPTELAAEAKTINALFELGLKCFHLRKPHGDINKLRDFLKQINPMYYPRIALHQYHELATELGIKRLHFTEQARQDTGTEMLEMYREQGYILSTSIHELSIVKSLTHFEYAFYGPVFNSLSKPGYQGVLAENFKLEHSGSLKIIALGGITRLNITAIRDMNFDGAAFIGTIWNDPKHAIENFNSLINYFKQ</sequence>
<name>R9GQT6_9SPHI</name>
<dbReference type="RefSeq" id="WP_016195898.1">
    <property type="nucleotide sequence ID" value="NZ_AQPN01000096.1"/>
</dbReference>
<evidence type="ECO:0000256" key="2">
    <source>
        <dbReference type="ARBA" id="ARBA00022977"/>
    </source>
</evidence>
<keyword evidence="5" id="KW-1185">Reference proteome</keyword>
<comment type="pathway">
    <text evidence="1">Cofactor biosynthesis; thiamine diphosphate biosynthesis.</text>
</comment>
<dbReference type="Pfam" id="PF02581">
    <property type="entry name" value="TMP-TENI"/>
    <property type="match status" value="1"/>
</dbReference>
<evidence type="ECO:0000313" key="4">
    <source>
        <dbReference type="EMBL" id="EOR94172.1"/>
    </source>
</evidence>
<dbReference type="InterPro" id="IPR036206">
    <property type="entry name" value="ThiamineP_synth_sf"/>
</dbReference>
<dbReference type="GO" id="GO:0005737">
    <property type="term" value="C:cytoplasm"/>
    <property type="evidence" value="ECO:0007669"/>
    <property type="project" value="TreeGrafter"/>
</dbReference>
<evidence type="ECO:0000256" key="1">
    <source>
        <dbReference type="ARBA" id="ARBA00004948"/>
    </source>
</evidence>
<proteinExistence type="predicted"/>
<dbReference type="CDD" id="cd00564">
    <property type="entry name" value="TMP_TenI"/>
    <property type="match status" value="1"/>
</dbReference>
<feature type="domain" description="Thiamine phosphate synthase/TenI" evidence="3">
    <location>
        <begin position="5"/>
        <end position="178"/>
    </location>
</feature>
<evidence type="ECO:0000259" key="3">
    <source>
        <dbReference type="Pfam" id="PF02581"/>
    </source>
</evidence>
<dbReference type="Gene3D" id="3.20.20.70">
    <property type="entry name" value="Aldolase class I"/>
    <property type="match status" value="1"/>
</dbReference>
<dbReference type="EMBL" id="AQPN01000096">
    <property type="protein sequence ID" value="EOR94172.1"/>
    <property type="molecule type" value="Genomic_DNA"/>
</dbReference>
<dbReference type="PATRIC" id="fig|1150600.3.peg.2641"/>
<dbReference type="Proteomes" id="UP000014174">
    <property type="component" value="Unassembled WGS sequence"/>
</dbReference>
<gene>
    <name evidence="4" type="ORF">ADIARSV_2667</name>
</gene>
<dbReference type="eggNOG" id="COG0352">
    <property type="taxonomic scope" value="Bacteria"/>
</dbReference>
<dbReference type="EC" id="2.5.1.3" evidence="4"/>
<comment type="caution">
    <text evidence="4">The sequence shown here is derived from an EMBL/GenBank/DDBJ whole genome shotgun (WGS) entry which is preliminary data.</text>
</comment>
<dbReference type="InterPro" id="IPR013785">
    <property type="entry name" value="Aldolase_TIM"/>
</dbReference>
<dbReference type="STRING" id="1150600.ADIARSV_2667"/>